<dbReference type="Pfam" id="PF12776">
    <property type="entry name" value="Myb_DNA-bind_3"/>
    <property type="match status" value="1"/>
</dbReference>
<comment type="caution">
    <text evidence="2">The sequence shown here is derived from an EMBL/GenBank/DDBJ whole genome shotgun (WGS) entry which is preliminary data.</text>
</comment>
<keyword evidence="3" id="KW-1185">Reference proteome</keyword>
<evidence type="ECO:0000259" key="1">
    <source>
        <dbReference type="Pfam" id="PF12776"/>
    </source>
</evidence>
<proteinExistence type="predicted"/>
<accession>A0A8K0ULL1</accession>
<dbReference type="InterPro" id="IPR024752">
    <property type="entry name" value="Myb/SANT-like_dom"/>
</dbReference>
<protein>
    <recommendedName>
        <fullName evidence="1">Myb/SANT-like domain-containing protein</fullName>
    </recommendedName>
</protein>
<dbReference type="Proteomes" id="UP000813824">
    <property type="component" value="Unassembled WGS sequence"/>
</dbReference>
<dbReference type="AlphaFoldDB" id="A0A8K0ULL1"/>
<reference evidence="2" key="1">
    <citation type="journal article" date="2021" name="New Phytol.">
        <title>Evolutionary innovations through gain and loss of genes in the ectomycorrhizal Boletales.</title>
        <authorList>
            <person name="Wu G."/>
            <person name="Miyauchi S."/>
            <person name="Morin E."/>
            <person name="Kuo A."/>
            <person name="Drula E."/>
            <person name="Varga T."/>
            <person name="Kohler A."/>
            <person name="Feng B."/>
            <person name="Cao Y."/>
            <person name="Lipzen A."/>
            <person name="Daum C."/>
            <person name="Hundley H."/>
            <person name="Pangilinan J."/>
            <person name="Johnson J."/>
            <person name="Barry K."/>
            <person name="LaButti K."/>
            <person name="Ng V."/>
            <person name="Ahrendt S."/>
            <person name="Min B."/>
            <person name="Choi I.G."/>
            <person name="Park H."/>
            <person name="Plett J.M."/>
            <person name="Magnuson J."/>
            <person name="Spatafora J.W."/>
            <person name="Nagy L.G."/>
            <person name="Henrissat B."/>
            <person name="Grigoriev I.V."/>
            <person name="Yang Z.L."/>
            <person name="Xu J."/>
            <person name="Martin F.M."/>
        </authorList>
    </citation>
    <scope>NUCLEOTIDE SEQUENCE</scope>
    <source>
        <strain evidence="2">KKN 215</strain>
    </source>
</reference>
<dbReference type="PANTHER" id="PTHR47072">
    <property type="match status" value="1"/>
</dbReference>
<name>A0A8K0ULL1_9AGAR</name>
<dbReference type="PANTHER" id="PTHR47072:SF4">
    <property type="entry name" value="MYB_SANT-LIKE DOMAIN-CONTAINING PROTEIN"/>
    <property type="match status" value="1"/>
</dbReference>
<organism evidence="2 3">
    <name type="scientific">Cristinia sonorae</name>
    <dbReference type="NCBI Taxonomy" id="1940300"/>
    <lineage>
        <taxon>Eukaryota</taxon>
        <taxon>Fungi</taxon>
        <taxon>Dikarya</taxon>
        <taxon>Basidiomycota</taxon>
        <taxon>Agaricomycotina</taxon>
        <taxon>Agaricomycetes</taxon>
        <taxon>Agaricomycetidae</taxon>
        <taxon>Agaricales</taxon>
        <taxon>Pleurotineae</taxon>
        <taxon>Stephanosporaceae</taxon>
        <taxon>Cristinia</taxon>
    </lineage>
</organism>
<evidence type="ECO:0000313" key="3">
    <source>
        <dbReference type="Proteomes" id="UP000813824"/>
    </source>
</evidence>
<evidence type="ECO:0000313" key="2">
    <source>
        <dbReference type="EMBL" id="KAH8096836.1"/>
    </source>
</evidence>
<sequence length="323" mass="34161">MATVTRAVWRIEDDTFLINYLLERKAAGEMAANSFKSTVFVDVASKLNALPGMQGKLKTASGCRDHTGGLKSAYTTVKALRNLSGFGWDATTCTVTASEHVWDAYIARNSKAKKWKNRSFPLYDKCQEIWDGAIATGAGAFHVGVAQNNFIAPAPLPTVAASQDGNMDITPPSLPTPSSISLPGMSDSAIAVPDAASEPGSPANPVVSLSASAAGVLPSVVPTPTTPRIESLKNNKEAVGVLAISVGRVADTLLAPSADCPSTPVRRALAIETIKKDTLITTPQQRCLIRKVAENIAIGDAYLALMEPGDEQYRKDFAEDVMS</sequence>
<dbReference type="EMBL" id="JAEVFJ010000022">
    <property type="protein sequence ID" value="KAH8096836.1"/>
    <property type="molecule type" value="Genomic_DNA"/>
</dbReference>
<gene>
    <name evidence="2" type="ORF">BXZ70DRAFT_1078595</name>
</gene>
<dbReference type="OrthoDB" id="76215at2759"/>
<feature type="domain" description="Myb/SANT-like" evidence="1">
    <location>
        <begin position="9"/>
        <end position="105"/>
    </location>
</feature>